<dbReference type="PANTHER" id="PTHR41142">
    <property type="entry name" value="SI:DKEY-16J16.4"/>
    <property type="match status" value="1"/>
</dbReference>
<feature type="compositionally biased region" description="Basic and acidic residues" evidence="1">
    <location>
        <begin position="146"/>
        <end position="160"/>
    </location>
</feature>
<feature type="non-terminal residue" evidence="2">
    <location>
        <position position="1"/>
    </location>
</feature>
<proteinExistence type="predicted"/>
<accession>A0A553PK36</accession>
<feature type="compositionally biased region" description="Polar residues" evidence="1">
    <location>
        <begin position="163"/>
        <end position="178"/>
    </location>
</feature>
<dbReference type="AlphaFoldDB" id="A0A553PK36"/>
<feature type="compositionally biased region" description="Polar residues" evidence="1">
    <location>
        <begin position="185"/>
        <end position="194"/>
    </location>
</feature>
<feature type="compositionally biased region" description="Acidic residues" evidence="1">
    <location>
        <begin position="10"/>
        <end position="24"/>
    </location>
</feature>
<feature type="compositionally biased region" description="Polar residues" evidence="1">
    <location>
        <begin position="104"/>
        <end position="114"/>
    </location>
</feature>
<gene>
    <name evidence="2" type="ORF">TCAL_06623</name>
</gene>
<evidence type="ECO:0000313" key="3">
    <source>
        <dbReference type="Proteomes" id="UP000318571"/>
    </source>
</evidence>
<comment type="caution">
    <text evidence="2">The sequence shown here is derived from an EMBL/GenBank/DDBJ whole genome shotgun (WGS) entry which is preliminary data.</text>
</comment>
<keyword evidence="3" id="KW-1185">Reference proteome</keyword>
<feature type="compositionally biased region" description="Polar residues" evidence="1">
    <location>
        <begin position="44"/>
        <end position="64"/>
    </location>
</feature>
<dbReference type="EMBL" id="VCGU01000003">
    <property type="protein sequence ID" value="TRY78047.1"/>
    <property type="molecule type" value="Genomic_DNA"/>
</dbReference>
<organism evidence="2 3">
    <name type="scientific">Tigriopus californicus</name>
    <name type="common">Marine copepod</name>
    <dbReference type="NCBI Taxonomy" id="6832"/>
    <lineage>
        <taxon>Eukaryota</taxon>
        <taxon>Metazoa</taxon>
        <taxon>Ecdysozoa</taxon>
        <taxon>Arthropoda</taxon>
        <taxon>Crustacea</taxon>
        <taxon>Multicrustacea</taxon>
        <taxon>Hexanauplia</taxon>
        <taxon>Copepoda</taxon>
        <taxon>Harpacticoida</taxon>
        <taxon>Harpacticidae</taxon>
        <taxon>Tigriopus</taxon>
    </lineage>
</organism>
<feature type="compositionally biased region" description="Basic residues" evidence="1">
    <location>
        <begin position="269"/>
        <end position="284"/>
    </location>
</feature>
<dbReference type="Proteomes" id="UP000318571">
    <property type="component" value="Chromosome 11"/>
</dbReference>
<dbReference type="PANTHER" id="PTHR41142:SF1">
    <property type="entry name" value="SI:DKEY-16J16.4"/>
    <property type="match status" value="1"/>
</dbReference>
<feature type="region of interest" description="Disordered" evidence="1">
    <location>
        <begin position="89"/>
        <end position="114"/>
    </location>
</feature>
<name>A0A553PK36_TIGCA</name>
<sequence>VFSDCLDSGTETDDEGEDNFEEDSTPTNLDHPINLPIKGMDPSQLASTSHTSSESMAQRQISPSHHTHRRHITGTPISAMRALGIQDAQSSMTSNKENIEPPHESQSQSNVSGAPVTVQIQDFQSEEASPFHLLPPLALDGMDGNHSSEEELEEINKFDEPMPSSSDTPISDTRTPSTIPFCETPMQSNSSSGDETMENGRALTATPVQFSMSPPTGMHVHKPRRSSSPPSKIFLGECHASQPSPLEEAGLSPSYAGDALSEKSEDRRDRRRTISPRKRYRHGRQRPCLDFEKMQQLKTRAVTSWRHGGELSLFCW</sequence>
<feature type="region of interest" description="Disordered" evidence="1">
    <location>
        <begin position="145"/>
        <end position="284"/>
    </location>
</feature>
<evidence type="ECO:0000313" key="2">
    <source>
        <dbReference type="EMBL" id="TRY78047.1"/>
    </source>
</evidence>
<dbReference type="STRING" id="6832.A0A553PK36"/>
<protein>
    <submittedName>
        <fullName evidence="2">Uncharacterized protein</fullName>
    </submittedName>
</protein>
<feature type="region of interest" description="Disordered" evidence="1">
    <location>
        <begin position="1"/>
        <end position="76"/>
    </location>
</feature>
<evidence type="ECO:0000256" key="1">
    <source>
        <dbReference type="SAM" id="MobiDB-lite"/>
    </source>
</evidence>
<reference evidence="2 3" key="1">
    <citation type="journal article" date="2018" name="Nat. Ecol. Evol.">
        <title>Genomic signatures of mitonuclear coevolution across populations of Tigriopus californicus.</title>
        <authorList>
            <person name="Barreto F.S."/>
            <person name="Watson E.T."/>
            <person name="Lima T.G."/>
            <person name="Willett C.S."/>
            <person name="Edmands S."/>
            <person name="Li W."/>
            <person name="Burton R.S."/>
        </authorList>
    </citation>
    <scope>NUCLEOTIDE SEQUENCE [LARGE SCALE GENOMIC DNA]</scope>
    <source>
        <strain evidence="2 3">San Diego</strain>
    </source>
</reference>